<protein>
    <submittedName>
        <fullName evidence="1">Uncharacterized protein</fullName>
    </submittedName>
</protein>
<evidence type="ECO:0000313" key="2">
    <source>
        <dbReference type="Proteomes" id="UP000270094"/>
    </source>
</evidence>
<gene>
    <name evidence="1" type="ORF">SVUK_LOCUS19758</name>
</gene>
<dbReference type="Pfam" id="PF00328">
    <property type="entry name" value="His_Phos_2"/>
    <property type="match status" value="1"/>
</dbReference>
<proteinExistence type="predicted"/>
<evidence type="ECO:0000313" key="1">
    <source>
        <dbReference type="EMBL" id="VDM84760.1"/>
    </source>
</evidence>
<dbReference type="EMBL" id="UYYB01132986">
    <property type="protein sequence ID" value="VDM84760.1"/>
    <property type="molecule type" value="Genomic_DNA"/>
</dbReference>
<dbReference type="Gene3D" id="3.40.50.1240">
    <property type="entry name" value="Phosphoglycerate mutase-like"/>
    <property type="match status" value="1"/>
</dbReference>
<dbReference type="SUPFAM" id="SSF53254">
    <property type="entry name" value="Phosphoglycerate mutase-like"/>
    <property type="match status" value="1"/>
</dbReference>
<organism evidence="1 2">
    <name type="scientific">Strongylus vulgaris</name>
    <name type="common">Blood worm</name>
    <dbReference type="NCBI Taxonomy" id="40348"/>
    <lineage>
        <taxon>Eukaryota</taxon>
        <taxon>Metazoa</taxon>
        <taxon>Ecdysozoa</taxon>
        <taxon>Nematoda</taxon>
        <taxon>Chromadorea</taxon>
        <taxon>Rhabditida</taxon>
        <taxon>Rhabditina</taxon>
        <taxon>Rhabditomorpha</taxon>
        <taxon>Strongyloidea</taxon>
        <taxon>Strongylidae</taxon>
        <taxon>Strongylus</taxon>
    </lineage>
</organism>
<name>A0A3P7JGP4_STRVU</name>
<dbReference type="InterPro" id="IPR029033">
    <property type="entry name" value="His_PPase_superfam"/>
</dbReference>
<reference evidence="1 2" key="1">
    <citation type="submission" date="2018-11" db="EMBL/GenBank/DDBJ databases">
        <authorList>
            <consortium name="Pathogen Informatics"/>
        </authorList>
    </citation>
    <scope>NUCLEOTIDE SEQUENCE [LARGE SCALE GENOMIC DNA]</scope>
</reference>
<dbReference type="GO" id="GO:0016791">
    <property type="term" value="F:phosphatase activity"/>
    <property type="evidence" value="ECO:0007669"/>
    <property type="project" value="UniProtKB-ARBA"/>
</dbReference>
<keyword evidence="2" id="KW-1185">Reference proteome</keyword>
<dbReference type="OrthoDB" id="258392at2759"/>
<sequence>MAYVKIYIRSTDVNRTIISAMSNILGMYGQNTGASVPGEDYPDEAGWPPGYVPVAIHTVDDDTDYIANPDADCPRQDQLWEMAKQSPELQTFQNRSDVSFETN</sequence>
<dbReference type="InterPro" id="IPR000560">
    <property type="entry name" value="His_Pase_clade-2"/>
</dbReference>
<dbReference type="AlphaFoldDB" id="A0A3P7JGP4"/>
<dbReference type="Proteomes" id="UP000270094">
    <property type="component" value="Unassembled WGS sequence"/>
</dbReference>
<accession>A0A3P7JGP4</accession>